<keyword evidence="5" id="KW-1185">Reference proteome</keyword>
<name>A0A7I7M4H7_9MYCO</name>
<keyword evidence="2" id="KW-1133">Transmembrane helix</keyword>
<reference evidence="4 5" key="1">
    <citation type="journal article" date="2019" name="Emerg. Microbes Infect.">
        <title>Comprehensive subspecies identification of 175 nontuberculous mycobacteria species based on 7547 genomic profiles.</title>
        <authorList>
            <person name="Matsumoto Y."/>
            <person name="Kinjo T."/>
            <person name="Motooka D."/>
            <person name="Nabeya D."/>
            <person name="Jung N."/>
            <person name="Uechi K."/>
            <person name="Horii T."/>
            <person name="Iida T."/>
            <person name="Fujita J."/>
            <person name="Nakamura S."/>
        </authorList>
    </citation>
    <scope>NUCLEOTIDE SEQUENCE [LARGE SCALE GENOMIC DNA]</scope>
    <source>
        <strain evidence="4 5">JCM 13323</strain>
    </source>
</reference>
<keyword evidence="2" id="KW-0472">Membrane</keyword>
<feature type="region of interest" description="Disordered" evidence="1">
    <location>
        <begin position="1"/>
        <end position="47"/>
    </location>
</feature>
<proteinExistence type="predicted"/>
<protein>
    <recommendedName>
        <fullName evidence="3">Septum formation-related domain-containing protein</fullName>
    </recommendedName>
</protein>
<dbReference type="AlphaFoldDB" id="A0A7I7M4H7"/>
<evidence type="ECO:0000256" key="2">
    <source>
        <dbReference type="SAM" id="Phobius"/>
    </source>
</evidence>
<evidence type="ECO:0000313" key="4">
    <source>
        <dbReference type="EMBL" id="BBX66890.1"/>
    </source>
</evidence>
<feature type="transmembrane region" description="Helical" evidence="2">
    <location>
        <begin position="56"/>
        <end position="80"/>
    </location>
</feature>
<dbReference type="Proteomes" id="UP000466514">
    <property type="component" value="Chromosome"/>
</dbReference>
<evidence type="ECO:0000259" key="3">
    <source>
        <dbReference type="Pfam" id="PF13845"/>
    </source>
</evidence>
<organism evidence="4 5">
    <name type="scientific">Mycolicibacterium psychrotolerans</name>
    <dbReference type="NCBI Taxonomy" id="216929"/>
    <lineage>
        <taxon>Bacteria</taxon>
        <taxon>Bacillati</taxon>
        <taxon>Actinomycetota</taxon>
        <taxon>Actinomycetes</taxon>
        <taxon>Mycobacteriales</taxon>
        <taxon>Mycobacteriaceae</taxon>
        <taxon>Mycolicibacterium</taxon>
    </lineage>
</organism>
<feature type="domain" description="Septum formation-related" evidence="3">
    <location>
        <begin position="93"/>
        <end position="183"/>
    </location>
</feature>
<dbReference type="RefSeq" id="WP_163720153.1">
    <property type="nucleotide sequence ID" value="NZ_AP022574.1"/>
</dbReference>
<accession>A0A7I7M4H7</accession>
<dbReference type="EMBL" id="AP022574">
    <property type="protein sequence ID" value="BBX66890.1"/>
    <property type="molecule type" value="Genomic_DNA"/>
</dbReference>
<gene>
    <name evidence="4" type="ORF">MPSYJ_03510</name>
</gene>
<dbReference type="Pfam" id="PF13845">
    <property type="entry name" value="Septum_form"/>
    <property type="match status" value="1"/>
</dbReference>
<keyword evidence="2" id="KW-0812">Transmembrane</keyword>
<evidence type="ECO:0000256" key="1">
    <source>
        <dbReference type="SAM" id="MobiDB-lite"/>
    </source>
</evidence>
<sequence length="197" mass="20462">MTTPPGPPPPPPPYGPPPYGPGGPGGAYPPPPPPPLPYQGQPGPYPPPQKKKSIKWWVIGGLLTVVLLFVIGGVIVWGVVDSGNVTATDVKVGDCLAEIPDGDKVLRVQTVGCDQPHAGEVFAVLMMPEGDFPGQSAVEAYHEKCGPELASYSPAAMTDDSVQLYVLYPTAETWASGDRAVTCIATLDPPRTGSLAG</sequence>
<dbReference type="KEGG" id="mpsc:MPSYJ_03510"/>
<dbReference type="InterPro" id="IPR026004">
    <property type="entry name" value="Septum_form"/>
</dbReference>
<evidence type="ECO:0000313" key="5">
    <source>
        <dbReference type="Proteomes" id="UP000466514"/>
    </source>
</evidence>